<evidence type="ECO:0000313" key="1">
    <source>
        <dbReference type="EMBL" id="MDX3705216.1"/>
    </source>
</evidence>
<proteinExistence type="predicted"/>
<gene>
    <name evidence="1" type="ORF">PV662_36835</name>
</gene>
<name>A0ABU4NRG4_9ACTN</name>
<organism evidence="1 2">
    <name type="scientific">Streptomyces europaeiscabiei</name>
    <dbReference type="NCBI Taxonomy" id="146819"/>
    <lineage>
        <taxon>Bacteria</taxon>
        <taxon>Bacillati</taxon>
        <taxon>Actinomycetota</taxon>
        <taxon>Actinomycetes</taxon>
        <taxon>Kitasatosporales</taxon>
        <taxon>Streptomycetaceae</taxon>
        <taxon>Streptomyces</taxon>
    </lineage>
</organism>
<sequence length="59" mass="6374">MPAELTFTGEDKDLTLDELAAFVEDARRAGVPGANPIRADLSTSGKIKKIQVSVREDDD</sequence>
<protein>
    <submittedName>
        <fullName evidence="1">Uncharacterized protein</fullName>
    </submittedName>
</protein>
<comment type="caution">
    <text evidence="1">The sequence shown here is derived from an EMBL/GenBank/DDBJ whole genome shotgun (WGS) entry which is preliminary data.</text>
</comment>
<dbReference type="Proteomes" id="UP001271274">
    <property type="component" value="Unassembled WGS sequence"/>
</dbReference>
<keyword evidence="2" id="KW-1185">Reference proteome</keyword>
<dbReference type="EMBL" id="JARAYU010000018">
    <property type="protein sequence ID" value="MDX3705216.1"/>
    <property type="molecule type" value="Genomic_DNA"/>
</dbReference>
<evidence type="ECO:0000313" key="2">
    <source>
        <dbReference type="Proteomes" id="UP001271274"/>
    </source>
</evidence>
<reference evidence="1 2" key="1">
    <citation type="journal article" date="2023" name="Microb. Genom.">
        <title>Mesoterricola silvestris gen. nov., sp. nov., Mesoterricola sediminis sp. nov., Geothrix oryzae sp. nov., Geothrix edaphica sp. nov., Geothrix rubra sp. nov., and Geothrix limicola sp. nov., six novel members of Acidobacteriota isolated from soils.</title>
        <authorList>
            <person name="Weisberg A.J."/>
            <person name="Pearce E."/>
            <person name="Kramer C.G."/>
            <person name="Chang J.H."/>
            <person name="Clarke C.R."/>
        </authorList>
    </citation>
    <scope>NUCLEOTIDE SEQUENCE [LARGE SCALE GENOMIC DNA]</scope>
    <source>
        <strain evidence="1 2">ID09-01A</strain>
    </source>
</reference>
<dbReference type="RefSeq" id="WP_210551047.1">
    <property type="nucleotide sequence ID" value="NZ_JARAYT010000010.1"/>
</dbReference>
<accession>A0ABU4NRG4</accession>